<gene>
    <name evidence="6 8" type="primary">rsmI</name>
    <name evidence="8" type="ORF">JJ842_08115</name>
</gene>
<reference evidence="8" key="1">
    <citation type="journal article" date="2021" name="Front. Mar. Sci.">
        <title>Genomes of Diverse Isolates of Prochlorococcus High-Light-Adapted Clade II in the Western Pacific Ocean.</title>
        <authorList>
            <person name="Yan W."/>
            <person name="Feng X."/>
            <person name="Zhang W."/>
            <person name="Nawaz M.Z."/>
            <person name="Luo T."/>
            <person name="Zhang R."/>
            <person name="Jiao N."/>
        </authorList>
    </citation>
    <scope>NUCLEOTIDE SEQUENCE</scope>
    <source>
        <strain evidence="8">CUG1433</strain>
    </source>
</reference>
<dbReference type="PANTHER" id="PTHR46111:SF1">
    <property type="entry name" value="RIBOSOMAL RNA SMALL SUBUNIT METHYLTRANSFERASE I"/>
    <property type="match status" value="1"/>
</dbReference>
<dbReference type="InterPro" id="IPR018063">
    <property type="entry name" value="SAM_MeTrfase_RsmI_CS"/>
</dbReference>
<protein>
    <recommendedName>
        <fullName evidence="6">Ribosomal RNA small subunit methyltransferase I</fullName>
        <ecNumber evidence="6">2.1.1.198</ecNumber>
    </recommendedName>
    <alternativeName>
        <fullName evidence="6">16S rRNA 2'-O-ribose C1402 methyltransferase</fullName>
    </alternativeName>
    <alternativeName>
        <fullName evidence="6">rRNA (cytidine-2'-O-)-methyltransferase RsmI</fullName>
    </alternativeName>
</protein>
<comment type="subcellular location">
    <subcellularLocation>
        <location evidence="6">Cytoplasm</location>
    </subcellularLocation>
</comment>
<dbReference type="Gene3D" id="3.30.950.10">
    <property type="entry name" value="Methyltransferase, Cobalt-precorrin-4 Transmethylase, Domain 2"/>
    <property type="match status" value="1"/>
</dbReference>
<dbReference type="AlphaFoldDB" id="A0A9D9BVR1"/>
<evidence type="ECO:0000256" key="1">
    <source>
        <dbReference type="ARBA" id="ARBA00022490"/>
    </source>
</evidence>
<dbReference type="FunFam" id="3.40.1010.10:FF:000007">
    <property type="entry name" value="Ribosomal RNA small subunit methyltransferase I"/>
    <property type="match status" value="1"/>
</dbReference>
<dbReference type="PANTHER" id="PTHR46111">
    <property type="entry name" value="RIBOSOMAL RNA SMALL SUBUNIT METHYLTRANSFERASE I"/>
    <property type="match status" value="1"/>
</dbReference>
<dbReference type="CDD" id="cd11648">
    <property type="entry name" value="RsmI"/>
    <property type="match status" value="1"/>
</dbReference>
<organism evidence="8 9">
    <name type="scientific">Prochlorococcus marinus CUG1433</name>
    <dbReference type="NCBI Taxonomy" id="2774506"/>
    <lineage>
        <taxon>Bacteria</taxon>
        <taxon>Bacillati</taxon>
        <taxon>Cyanobacteriota</taxon>
        <taxon>Cyanophyceae</taxon>
        <taxon>Synechococcales</taxon>
        <taxon>Prochlorococcaceae</taxon>
        <taxon>Prochlorococcus</taxon>
    </lineage>
</organism>
<dbReference type="InterPro" id="IPR014777">
    <property type="entry name" value="4pyrrole_Mease_sub1"/>
</dbReference>
<sequence length="287" mass="31955">MNTNSLLSHRKEEPEKGILYLVGTPIGNLNDISQRALNILKNVSLVACEDTRQTKKIMNKFKISNNLISFNKNNSYTKISKIIEDLKADKSVALVSDAGIPGICDPGEDLVRVVKSSGIDVICVPGPCAAITALVSSGLPSSSFVFEGFLPKKRIDREKIILEISNREKTTIIFEAPHRLKKLLGELYEVCGGTREIEVSRELTKKYEEHIGNNLEQVIKFFENRDILGEITIVIKGIEKKKDIEFSKADLKRELYDLMNAGLSLSAASKYLASKKGIKKGIIYKLK</sequence>
<evidence type="ECO:0000256" key="6">
    <source>
        <dbReference type="HAMAP-Rule" id="MF_01877"/>
    </source>
</evidence>
<evidence type="ECO:0000313" key="9">
    <source>
        <dbReference type="Proteomes" id="UP000668060"/>
    </source>
</evidence>
<keyword evidence="2 6" id="KW-0698">rRNA processing</keyword>
<keyword evidence="4 6" id="KW-0808">Transferase</keyword>
<feature type="domain" description="Tetrapyrrole methylase" evidence="7">
    <location>
        <begin position="19"/>
        <end position="217"/>
    </location>
</feature>
<dbReference type="SUPFAM" id="SSF53790">
    <property type="entry name" value="Tetrapyrrole methylase"/>
    <property type="match status" value="1"/>
</dbReference>
<dbReference type="NCBIfam" id="TIGR00096">
    <property type="entry name" value="16S rRNA (cytidine(1402)-2'-O)-methyltransferase"/>
    <property type="match status" value="1"/>
</dbReference>
<dbReference type="InterPro" id="IPR008189">
    <property type="entry name" value="rRNA_ssu_MeTfrase_I"/>
</dbReference>
<keyword evidence="1 6" id="KW-0963">Cytoplasm</keyword>
<dbReference type="PIRSF" id="PIRSF005917">
    <property type="entry name" value="MTase_YraL"/>
    <property type="match status" value="1"/>
</dbReference>
<dbReference type="GO" id="GO:0005737">
    <property type="term" value="C:cytoplasm"/>
    <property type="evidence" value="ECO:0007669"/>
    <property type="project" value="UniProtKB-SubCell"/>
</dbReference>
<dbReference type="InterPro" id="IPR000878">
    <property type="entry name" value="4pyrrol_Mease"/>
</dbReference>
<dbReference type="FunFam" id="3.30.950.10:FF:000002">
    <property type="entry name" value="Ribosomal RNA small subunit methyltransferase I"/>
    <property type="match status" value="1"/>
</dbReference>
<dbReference type="EC" id="2.1.1.198" evidence="6"/>
<comment type="caution">
    <text evidence="8">The sequence shown here is derived from an EMBL/GenBank/DDBJ whole genome shotgun (WGS) entry which is preliminary data.</text>
</comment>
<dbReference type="HAMAP" id="MF_01877">
    <property type="entry name" value="16SrRNA_methyltr_I"/>
    <property type="match status" value="1"/>
</dbReference>
<dbReference type="GO" id="GO:0070677">
    <property type="term" value="F:rRNA (cytosine-2'-O-)-methyltransferase activity"/>
    <property type="evidence" value="ECO:0007669"/>
    <property type="project" value="UniProtKB-UniRule"/>
</dbReference>
<dbReference type="InterPro" id="IPR035996">
    <property type="entry name" value="4pyrrol_Methylase_sf"/>
</dbReference>
<comment type="catalytic activity">
    <reaction evidence="6">
        <text>cytidine(1402) in 16S rRNA + S-adenosyl-L-methionine = 2'-O-methylcytidine(1402) in 16S rRNA + S-adenosyl-L-homocysteine + H(+)</text>
        <dbReference type="Rhea" id="RHEA:42924"/>
        <dbReference type="Rhea" id="RHEA-COMP:10285"/>
        <dbReference type="Rhea" id="RHEA-COMP:10286"/>
        <dbReference type="ChEBI" id="CHEBI:15378"/>
        <dbReference type="ChEBI" id="CHEBI:57856"/>
        <dbReference type="ChEBI" id="CHEBI:59789"/>
        <dbReference type="ChEBI" id="CHEBI:74495"/>
        <dbReference type="ChEBI" id="CHEBI:82748"/>
        <dbReference type="EC" id="2.1.1.198"/>
    </reaction>
</comment>
<evidence type="ECO:0000313" key="8">
    <source>
        <dbReference type="EMBL" id="MBO6971874.1"/>
    </source>
</evidence>
<evidence type="ECO:0000256" key="3">
    <source>
        <dbReference type="ARBA" id="ARBA00022603"/>
    </source>
</evidence>
<keyword evidence="5 6" id="KW-0949">S-adenosyl-L-methionine</keyword>
<dbReference type="PROSITE" id="PS01296">
    <property type="entry name" value="RSMI"/>
    <property type="match status" value="1"/>
</dbReference>
<evidence type="ECO:0000256" key="4">
    <source>
        <dbReference type="ARBA" id="ARBA00022679"/>
    </source>
</evidence>
<comment type="function">
    <text evidence="6">Catalyzes the 2'-O-methylation of the ribose of cytidine 1402 (C1402) in 16S rRNA.</text>
</comment>
<dbReference type="InterPro" id="IPR014776">
    <property type="entry name" value="4pyrrole_Mease_sub2"/>
</dbReference>
<dbReference type="Pfam" id="PF00590">
    <property type="entry name" value="TP_methylase"/>
    <property type="match status" value="1"/>
</dbReference>
<keyword evidence="3 6" id="KW-0489">Methyltransferase</keyword>
<accession>A0A9D9BVR1</accession>
<dbReference type="Proteomes" id="UP000668060">
    <property type="component" value="Unassembled WGS sequence"/>
</dbReference>
<evidence type="ECO:0000259" key="7">
    <source>
        <dbReference type="Pfam" id="PF00590"/>
    </source>
</evidence>
<evidence type="ECO:0000256" key="5">
    <source>
        <dbReference type="ARBA" id="ARBA00022691"/>
    </source>
</evidence>
<dbReference type="EMBL" id="JAEPLN010000001">
    <property type="protein sequence ID" value="MBO6971874.1"/>
    <property type="molecule type" value="Genomic_DNA"/>
</dbReference>
<proteinExistence type="inferred from homology"/>
<evidence type="ECO:0000256" key="2">
    <source>
        <dbReference type="ARBA" id="ARBA00022552"/>
    </source>
</evidence>
<name>A0A9D9BVR1_PROMR</name>
<comment type="similarity">
    <text evidence="6">Belongs to the methyltransferase superfamily. RsmI family.</text>
</comment>
<dbReference type="Gene3D" id="3.40.1010.10">
    <property type="entry name" value="Cobalt-precorrin-4 Transmethylase, Domain 1"/>
    <property type="match status" value="1"/>
</dbReference>